<dbReference type="Proteomes" id="UP000294830">
    <property type="component" value="Unassembled WGS sequence"/>
</dbReference>
<dbReference type="AlphaFoldDB" id="A0A4R2ECJ5"/>
<dbReference type="InterPro" id="IPR051396">
    <property type="entry name" value="Bact_Antivir_Def_Nuclease"/>
</dbReference>
<dbReference type="PANTHER" id="PTHR43581:SF4">
    <property type="entry name" value="ATP_GTP PHOSPHATASE"/>
    <property type="match status" value="1"/>
</dbReference>
<name>A0A4R2ECJ5_9BACT</name>
<dbReference type="PANTHER" id="PTHR43581">
    <property type="entry name" value="ATP/GTP PHOSPHATASE"/>
    <property type="match status" value="1"/>
</dbReference>
<accession>A0A4R2ECJ5</accession>
<reference evidence="2 3" key="1">
    <citation type="submission" date="2019-03" db="EMBL/GenBank/DDBJ databases">
        <title>Genomic Encyclopedia of Archaeal and Bacterial Type Strains, Phase II (KMG-II): from individual species to whole genera.</title>
        <authorList>
            <person name="Goeker M."/>
        </authorList>
    </citation>
    <scope>NUCLEOTIDE SEQUENCE [LARGE SCALE GENOMIC DNA]</scope>
    <source>
        <strain evidence="2 3">RL-C</strain>
    </source>
</reference>
<dbReference type="RefSeq" id="WP_131840627.1">
    <property type="nucleotide sequence ID" value="NZ_SLWB01000025.1"/>
</dbReference>
<evidence type="ECO:0000313" key="2">
    <source>
        <dbReference type="EMBL" id="TCN61639.1"/>
    </source>
</evidence>
<proteinExistence type="predicted"/>
<dbReference type="OrthoDB" id="9792800at2"/>
<protein>
    <submittedName>
        <fullName evidence="2">AAA ATPase-like protein</fullName>
    </submittedName>
</protein>
<dbReference type="SUPFAM" id="SSF52540">
    <property type="entry name" value="P-loop containing nucleoside triphosphate hydrolases"/>
    <property type="match status" value="1"/>
</dbReference>
<evidence type="ECO:0000313" key="3">
    <source>
        <dbReference type="Proteomes" id="UP000294830"/>
    </source>
</evidence>
<dbReference type="InterPro" id="IPR027417">
    <property type="entry name" value="P-loop_NTPase"/>
</dbReference>
<gene>
    <name evidence="2" type="ORF">CLV25_12522</name>
</gene>
<sequence length="529" mass="60534">MNSISFQNFRRFINFPTLEYGGITMLVGKNNSGKSTMVKALLLIHDFLKSKSIESFTFGNSVIEDANIVTFKRALNNSAKINKEEYIIFTNRIGQFEVDVLITGEDDKTNAEIIKFVIRDLFNGFQFVIEPKKSSVIFINKPIDNSRDEESILTNIESKIAELTEIIEHSELKKSSKEYIELIDTRSMFIKKKDELLKRLDICETSDSEEVEDGDSIIDEDFSNDFILASFFSNVKDLNKILDEAIVEIINNQYKPEFIKSQEKTLVSTIFADLRAFYHAEKKVRDAIKAYNQTIDNLALVYLGANPAKQSALFAIRDKNNALAQAIHEYKQLNIDKDKGKDAYKFIEKWMKLFEVGDSFTAELHAGEAYEVLVSDKNSQIALADKGMGSIQAMLLIVRLGCIIAKAQKFKKDYTVLIEEPELNLHPKLQSLLSELFYEVYDKYNIKLIIETHSEYLTRKSQVIVAENDLEVSPNINPFNLFYFPEEGNPYKIGYNSDGSISPNFGSGFYDEASLRTLELMKIKRQRNN</sequence>
<dbReference type="InterPro" id="IPR041685">
    <property type="entry name" value="AAA_GajA/Old/RecF-like"/>
</dbReference>
<dbReference type="Gene3D" id="3.40.50.300">
    <property type="entry name" value="P-loop containing nucleotide triphosphate hydrolases"/>
    <property type="match status" value="2"/>
</dbReference>
<comment type="caution">
    <text evidence="2">The sequence shown here is derived from an EMBL/GenBank/DDBJ whole genome shotgun (WGS) entry which is preliminary data.</text>
</comment>
<keyword evidence="3" id="KW-1185">Reference proteome</keyword>
<feature type="domain" description="Endonuclease GajA/Old nuclease/RecF-like AAA" evidence="1">
    <location>
        <begin position="2"/>
        <end position="457"/>
    </location>
</feature>
<dbReference type="Pfam" id="PF13175">
    <property type="entry name" value="AAA_15"/>
    <property type="match status" value="1"/>
</dbReference>
<dbReference type="EMBL" id="SLWB01000025">
    <property type="protein sequence ID" value="TCN61639.1"/>
    <property type="molecule type" value="Genomic_DNA"/>
</dbReference>
<evidence type="ECO:0000259" key="1">
    <source>
        <dbReference type="Pfam" id="PF13175"/>
    </source>
</evidence>
<organism evidence="2 3">
    <name type="scientific">Acetobacteroides hydrogenigenes</name>
    <dbReference type="NCBI Taxonomy" id="979970"/>
    <lineage>
        <taxon>Bacteria</taxon>
        <taxon>Pseudomonadati</taxon>
        <taxon>Bacteroidota</taxon>
        <taxon>Bacteroidia</taxon>
        <taxon>Bacteroidales</taxon>
        <taxon>Rikenellaceae</taxon>
        <taxon>Acetobacteroides</taxon>
    </lineage>
</organism>